<gene>
    <name evidence="2" type="ORF">MSMAS_0823</name>
</gene>
<dbReference type="KEGG" id="mmj:MSMAS_0823"/>
<reference evidence="2 3" key="1">
    <citation type="submission" date="2014-07" db="EMBL/GenBank/DDBJ databases">
        <title>Methanogenic archaea and the global carbon cycle.</title>
        <authorList>
            <person name="Henriksen J.R."/>
            <person name="Luke J."/>
            <person name="Reinhart S."/>
            <person name="Benedict M.N."/>
            <person name="Youngblut N.D."/>
            <person name="Metcalf M.E."/>
            <person name="Whitaker R.J."/>
            <person name="Metcalf W.W."/>
        </authorList>
    </citation>
    <scope>NUCLEOTIDE SEQUENCE [LARGE SCALE GENOMIC DNA]</scope>
    <source>
        <strain evidence="2 3">S-6</strain>
    </source>
</reference>
<feature type="compositionally biased region" description="Basic and acidic residues" evidence="1">
    <location>
        <begin position="14"/>
        <end position="24"/>
    </location>
</feature>
<organism evidence="2 3">
    <name type="scientific">Methanosarcina mazei S-6</name>
    <dbReference type="NCBI Taxonomy" id="213585"/>
    <lineage>
        <taxon>Archaea</taxon>
        <taxon>Methanobacteriati</taxon>
        <taxon>Methanobacteriota</taxon>
        <taxon>Stenosarchaea group</taxon>
        <taxon>Methanomicrobia</taxon>
        <taxon>Methanosarcinales</taxon>
        <taxon>Methanosarcinaceae</taxon>
        <taxon>Methanosarcina</taxon>
    </lineage>
</organism>
<dbReference type="Proteomes" id="UP000033097">
    <property type="component" value="Chromosome"/>
</dbReference>
<dbReference type="HOGENOM" id="CLU_864978_0_0_2"/>
<accession>A0A0E3RHT7</accession>
<name>A0A0E3RHT7_METMZ</name>
<proteinExistence type="predicted"/>
<dbReference type="PATRIC" id="fig|213585.10.peg.1019"/>
<dbReference type="AlphaFoldDB" id="A0A0E3RHT7"/>
<evidence type="ECO:0000256" key="1">
    <source>
        <dbReference type="SAM" id="MobiDB-lite"/>
    </source>
</evidence>
<dbReference type="EMBL" id="CP009512">
    <property type="protein sequence ID" value="AKB64019.1"/>
    <property type="molecule type" value="Genomic_DNA"/>
</dbReference>
<feature type="region of interest" description="Disordered" evidence="1">
    <location>
        <begin position="1"/>
        <end position="25"/>
    </location>
</feature>
<evidence type="ECO:0000313" key="2">
    <source>
        <dbReference type="EMBL" id="AKB64019.1"/>
    </source>
</evidence>
<dbReference type="STRING" id="213585.MSMAS_0823"/>
<sequence length="368" mass="43326">MKKEKAGSEGGEVMNHKTEDRSVGEEEGSLFLYLAPDTPEAKKIKSLQGKEYEYAGYIGTVEYSIARYYYEVDRKITDKDAVAALKNLRKNCSRPISFFNRGLEKEIIKSLIEVLEEKPIIVHELNLVIDYVLEVISNRSWMGDKQAYIKWVAYIMDLFTEGEKEEYEKEIKKLAAEIGLSDKHADLMLMKGEEEDYFEFIEEYGEEYREEYEDIEGLRGEDAGERQKREVKREKQAGERLKEKELSDEELVAEMEDKFRLMEDEEKFDFLLENGPEFYEFAGIYISELAEKRKYDRIQELYSKLTEKYDNFLYLYVIMGATYLEIDPDLAKFYFEQALKTLDKLDEFSDATKEKLRASFVSFIEKIS</sequence>
<protein>
    <submittedName>
        <fullName evidence="2">Uncharacterized protein</fullName>
    </submittedName>
</protein>
<evidence type="ECO:0000313" key="3">
    <source>
        <dbReference type="Proteomes" id="UP000033097"/>
    </source>
</evidence>